<dbReference type="AlphaFoldDB" id="A0AAN8NY17"/>
<dbReference type="Proteomes" id="UP001372834">
    <property type="component" value="Unassembled WGS sequence"/>
</dbReference>
<sequence length="60" mass="6290">LKTTFLASDSHSCKAEDMEHKTKSKKTVCLENPAVSGVFSSGKFRTAAFVLPSAAAATAD</sequence>
<gene>
    <name evidence="1" type="ORF">RUM43_014800</name>
</gene>
<name>A0AAN8NY17_POLSC</name>
<evidence type="ECO:0000313" key="2">
    <source>
        <dbReference type="Proteomes" id="UP001372834"/>
    </source>
</evidence>
<comment type="caution">
    <text evidence="1">The sequence shown here is derived from an EMBL/GenBank/DDBJ whole genome shotgun (WGS) entry which is preliminary data.</text>
</comment>
<dbReference type="EMBL" id="JAWJWE010000011">
    <property type="protein sequence ID" value="KAK6630455.1"/>
    <property type="molecule type" value="Genomic_DNA"/>
</dbReference>
<reference evidence="1 2" key="1">
    <citation type="submission" date="2023-10" db="EMBL/GenBank/DDBJ databases">
        <title>Genomes of two closely related lineages of the louse Polyplax serrata with different host specificities.</title>
        <authorList>
            <person name="Martinu J."/>
            <person name="Tarabai H."/>
            <person name="Stefka J."/>
            <person name="Hypsa V."/>
        </authorList>
    </citation>
    <scope>NUCLEOTIDE SEQUENCE [LARGE SCALE GENOMIC DNA]</scope>
    <source>
        <strain evidence="1">HR10_N</strain>
    </source>
</reference>
<feature type="non-terminal residue" evidence="1">
    <location>
        <position position="1"/>
    </location>
</feature>
<accession>A0AAN8NY17</accession>
<proteinExistence type="predicted"/>
<organism evidence="1 2">
    <name type="scientific">Polyplax serrata</name>
    <name type="common">Common mouse louse</name>
    <dbReference type="NCBI Taxonomy" id="468196"/>
    <lineage>
        <taxon>Eukaryota</taxon>
        <taxon>Metazoa</taxon>
        <taxon>Ecdysozoa</taxon>
        <taxon>Arthropoda</taxon>
        <taxon>Hexapoda</taxon>
        <taxon>Insecta</taxon>
        <taxon>Pterygota</taxon>
        <taxon>Neoptera</taxon>
        <taxon>Paraneoptera</taxon>
        <taxon>Psocodea</taxon>
        <taxon>Troctomorpha</taxon>
        <taxon>Phthiraptera</taxon>
        <taxon>Anoplura</taxon>
        <taxon>Polyplacidae</taxon>
        <taxon>Polyplax</taxon>
    </lineage>
</organism>
<protein>
    <submittedName>
        <fullName evidence="1">Uncharacterized protein</fullName>
    </submittedName>
</protein>
<evidence type="ECO:0000313" key="1">
    <source>
        <dbReference type="EMBL" id="KAK6630455.1"/>
    </source>
</evidence>